<accession>A0ACD1GJ25</accession>
<proteinExistence type="predicted"/>
<protein>
    <submittedName>
        <fullName evidence="1">Uncharacterized protein</fullName>
    </submittedName>
</protein>
<dbReference type="Proteomes" id="UP000249057">
    <property type="component" value="Unassembled WGS sequence"/>
</dbReference>
<reference evidence="1" key="1">
    <citation type="submission" date="2018-02" db="EMBL/GenBank/DDBJ databases">
        <title>The genomes of Aspergillus section Nigri reveals drivers in fungal speciation.</title>
        <authorList>
            <consortium name="DOE Joint Genome Institute"/>
            <person name="Vesth T.C."/>
            <person name="Nybo J."/>
            <person name="Theobald S."/>
            <person name="Brandl J."/>
            <person name="Frisvad J.C."/>
            <person name="Nielsen K.F."/>
            <person name="Lyhne E.K."/>
            <person name="Kogle M.E."/>
            <person name="Kuo A."/>
            <person name="Riley R."/>
            <person name="Clum A."/>
            <person name="Nolan M."/>
            <person name="Lipzen A."/>
            <person name="Salamov A."/>
            <person name="Henrissat B."/>
            <person name="Wiebenga A."/>
            <person name="De vries R.P."/>
            <person name="Grigoriev I.V."/>
            <person name="Mortensen U.H."/>
            <person name="Andersen M.R."/>
            <person name="Baker S.E."/>
        </authorList>
    </citation>
    <scope>NUCLEOTIDE SEQUENCE</scope>
    <source>
        <strain evidence="1">CBS 621.78</strain>
    </source>
</reference>
<evidence type="ECO:0000313" key="1">
    <source>
        <dbReference type="EMBL" id="RAH49165.1"/>
    </source>
</evidence>
<gene>
    <name evidence="1" type="ORF">BO95DRAFT_29202</name>
</gene>
<name>A0ACD1GJ25_9EURO</name>
<keyword evidence="2" id="KW-1185">Reference proteome</keyword>
<evidence type="ECO:0000313" key="2">
    <source>
        <dbReference type="Proteomes" id="UP000249057"/>
    </source>
</evidence>
<dbReference type="EMBL" id="KZ825320">
    <property type="protein sequence ID" value="RAH49165.1"/>
    <property type="molecule type" value="Genomic_DNA"/>
</dbReference>
<organism evidence="1 2">
    <name type="scientific">Aspergillus brunneoviolaceus CBS 621.78</name>
    <dbReference type="NCBI Taxonomy" id="1450534"/>
    <lineage>
        <taxon>Eukaryota</taxon>
        <taxon>Fungi</taxon>
        <taxon>Dikarya</taxon>
        <taxon>Ascomycota</taxon>
        <taxon>Pezizomycotina</taxon>
        <taxon>Eurotiomycetes</taxon>
        <taxon>Eurotiomycetidae</taxon>
        <taxon>Eurotiales</taxon>
        <taxon>Aspergillaceae</taxon>
        <taxon>Aspergillus</taxon>
        <taxon>Aspergillus subgen. Circumdati</taxon>
    </lineage>
</organism>
<sequence length="168" mass="18691">MVPALSRPAPSKEERGEESETREHCQRVVSKISRAVLGTLMLIGLYLIRAPGTRHQQALRFALSPCPHRSGGLVVFRSYREDVKLAGGPGTDPKVKLRSTGTVRSSPVMSGAAVLRDKERWPSLNLRIGRPVDVAGGRWQVAGGRLQVHSPPWIGLLHYSFFWRKEVY</sequence>